<evidence type="ECO:0000313" key="1">
    <source>
        <dbReference type="EMBL" id="PNG93719.1"/>
    </source>
</evidence>
<comment type="caution">
    <text evidence="1">The sequence shown here is derived from an EMBL/GenBank/DDBJ whole genome shotgun (WGS) entry which is preliminary data.</text>
</comment>
<organism evidence="1 2">
    <name type="scientific">Streptomyces malaysiensis</name>
    <dbReference type="NCBI Taxonomy" id="92644"/>
    <lineage>
        <taxon>Bacteria</taxon>
        <taxon>Bacillati</taxon>
        <taxon>Actinomycetota</taxon>
        <taxon>Actinomycetes</taxon>
        <taxon>Kitasatosporales</taxon>
        <taxon>Streptomycetaceae</taxon>
        <taxon>Streptomyces</taxon>
        <taxon>Streptomyces violaceusniger group</taxon>
    </lineage>
</organism>
<accession>A0A2J7Z0N9</accession>
<dbReference type="Proteomes" id="UP000236520">
    <property type="component" value="Unassembled WGS sequence"/>
</dbReference>
<evidence type="ECO:0000313" key="2">
    <source>
        <dbReference type="Proteomes" id="UP000236520"/>
    </source>
</evidence>
<keyword evidence="2" id="KW-1185">Reference proteome</keyword>
<name>A0A2J7Z0N9_STRMQ</name>
<sequence>MLIQQVAYLGYVLEAAQSAQYDAGALGGPLTRHGGDGSSWPDTAVYANAGAGAPACCTRQSAYR</sequence>
<protein>
    <submittedName>
        <fullName evidence="1">Uncharacterized protein</fullName>
    </submittedName>
</protein>
<gene>
    <name evidence="1" type="ORF">SMF913_29184</name>
</gene>
<dbReference type="AlphaFoldDB" id="A0A2J7Z0N9"/>
<dbReference type="EMBL" id="LJIW01000002">
    <property type="protein sequence ID" value="PNG93719.1"/>
    <property type="molecule type" value="Genomic_DNA"/>
</dbReference>
<proteinExistence type="predicted"/>
<reference evidence="1 2" key="1">
    <citation type="submission" date="2015-09" db="EMBL/GenBank/DDBJ databases">
        <title>Genome sequence, genome mining and natural product profiling of a biocontrol bacterium Streptomyces malaysiensis F913.</title>
        <authorList>
            <person name="Xu Y."/>
            <person name="Wei J."/>
            <person name="Xie J."/>
            <person name="Li T."/>
            <person name="Zhou Z."/>
        </authorList>
    </citation>
    <scope>NUCLEOTIDE SEQUENCE [LARGE SCALE GENOMIC DNA]</scope>
    <source>
        <strain evidence="1 2">F913</strain>
    </source>
</reference>